<dbReference type="GO" id="GO:0020037">
    <property type="term" value="F:heme binding"/>
    <property type="evidence" value="ECO:0007669"/>
    <property type="project" value="InterPro"/>
</dbReference>
<reference evidence="5 6" key="1">
    <citation type="submission" date="2020-04" db="EMBL/GenBank/DDBJ databases">
        <title>Plant Genome Project.</title>
        <authorList>
            <person name="Zhang R.-G."/>
        </authorList>
    </citation>
    <scope>NUCLEOTIDE SEQUENCE [LARGE SCALE GENOMIC DNA]</scope>
    <source>
        <strain evidence="5">YNK0</strain>
        <tissue evidence="5">Leaf</tissue>
    </source>
</reference>
<evidence type="ECO:0000256" key="2">
    <source>
        <dbReference type="ARBA" id="ARBA00022723"/>
    </source>
</evidence>
<evidence type="ECO:0008006" key="7">
    <source>
        <dbReference type="Google" id="ProtNLM"/>
    </source>
</evidence>
<dbReference type="PANTHER" id="PTHR47955:SF18">
    <property type="entry name" value="CYTOCHROME P450 71A1-LIKE"/>
    <property type="match status" value="1"/>
</dbReference>
<dbReference type="AlphaFoldDB" id="A0A835D4U3"/>
<dbReference type="GO" id="GO:0004497">
    <property type="term" value="F:monooxygenase activity"/>
    <property type="evidence" value="ECO:0007669"/>
    <property type="project" value="InterPro"/>
</dbReference>
<dbReference type="InterPro" id="IPR036396">
    <property type="entry name" value="Cyt_P450_sf"/>
</dbReference>
<dbReference type="PANTHER" id="PTHR47955">
    <property type="entry name" value="CYTOCHROME P450 FAMILY 71 PROTEIN"/>
    <property type="match status" value="1"/>
</dbReference>
<keyword evidence="4" id="KW-1133">Transmembrane helix</keyword>
<evidence type="ECO:0000256" key="1">
    <source>
        <dbReference type="ARBA" id="ARBA00010617"/>
    </source>
</evidence>
<dbReference type="Pfam" id="PF00067">
    <property type="entry name" value="p450"/>
    <property type="match status" value="1"/>
</dbReference>
<dbReference type="SUPFAM" id="SSF48264">
    <property type="entry name" value="Cytochrome P450"/>
    <property type="match status" value="1"/>
</dbReference>
<evidence type="ECO:0000313" key="5">
    <source>
        <dbReference type="EMBL" id="KAF8390523.1"/>
    </source>
</evidence>
<dbReference type="EMBL" id="JABCRI010000018">
    <property type="protein sequence ID" value="KAF8390523.1"/>
    <property type="molecule type" value="Genomic_DNA"/>
</dbReference>
<dbReference type="InterPro" id="IPR002401">
    <property type="entry name" value="Cyt_P450_E_grp-I"/>
</dbReference>
<dbReference type="OMA" id="RELACDM"/>
<proteinExistence type="inferred from homology"/>
<dbReference type="PRINTS" id="PR00463">
    <property type="entry name" value="EP450I"/>
</dbReference>
<evidence type="ECO:0000256" key="3">
    <source>
        <dbReference type="ARBA" id="ARBA00023004"/>
    </source>
</evidence>
<evidence type="ECO:0000313" key="6">
    <source>
        <dbReference type="Proteomes" id="UP000655225"/>
    </source>
</evidence>
<keyword evidence="6" id="KW-1185">Reference proteome</keyword>
<dbReference type="GO" id="GO:0016705">
    <property type="term" value="F:oxidoreductase activity, acting on paired donors, with incorporation or reduction of molecular oxygen"/>
    <property type="evidence" value="ECO:0007669"/>
    <property type="project" value="InterPro"/>
</dbReference>
<evidence type="ECO:0000256" key="4">
    <source>
        <dbReference type="SAM" id="Phobius"/>
    </source>
</evidence>
<dbReference type="OrthoDB" id="832218at2759"/>
<feature type="transmembrane region" description="Helical" evidence="4">
    <location>
        <begin position="18"/>
        <end position="37"/>
    </location>
</feature>
<dbReference type="Gene3D" id="1.10.630.10">
    <property type="entry name" value="Cytochrome P450"/>
    <property type="match status" value="1"/>
</dbReference>
<organism evidence="5 6">
    <name type="scientific">Tetracentron sinense</name>
    <name type="common">Spur-leaf</name>
    <dbReference type="NCBI Taxonomy" id="13715"/>
    <lineage>
        <taxon>Eukaryota</taxon>
        <taxon>Viridiplantae</taxon>
        <taxon>Streptophyta</taxon>
        <taxon>Embryophyta</taxon>
        <taxon>Tracheophyta</taxon>
        <taxon>Spermatophyta</taxon>
        <taxon>Magnoliopsida</taxon>
        <taxon>Trochodendrales</taxon>
        <taxon>Trochodendraceae</taxon>
        <taxon>Tetracentron</taxon>
    </lineage>
</organism>
<keyword evidence="4" id="KW-0472">Membrane</keyword>
<keyword evidence="2" id="KW-0479">Metal-binding</keyword>
<dbReference type="InterPro" id="IPR001128">
    <property type="entry name" value="Cyt_P450"/>
</dbReference>
<gene>
    <name evidence="5" type="ORF">HHK36_025050</name>
</gene>
<protein>
    <recommendedName>
        <fullName evidence="7">Cytochrome P450</fullName>
    </recommendedName>
</protein>
<comment type="caution">
    <text evidence="5">The sequence shown here is derived from an EMBL/GenBank/DDBJ whole genome shotgun (WGS) entry which is preliminary data.</text>
</comment>
<keyword evidence="4" id="KW-0812">Transmembrane</keyword>
<accession>A0A835D4U3</accession>
<name>A0A835D4U3_TETSI</name>
<dbReference type="GO" id="GO:0005506">
    <property type="term" value="F:iron ion binding"/>
    <property type="evidence" value="ECO:0007669"/>
    <property type="project" value="InterPro"/>
</dbReference>
<sequence>MGLTLVVQQWLQEQQATLFHALSLSLLFFSLLLLLNLSRARRHNFPPSPTKLPIIGNLHQLGKLPHRSLRALSEKYGSLMLLHFGHVPILVVSSAEMAREIMKTHDIALANRPMTTAADAFLYGGRDVTFSPYGEFWRQMRKISSLELLSLKRVQSAHFIRGEEVGLMIEKISRSCSSGTTVNLSEMLLTVYTNIICRTVLGRKFEEEKEEGKNKFGEMSKEAMVLLGAFSFGDFFPSLKWMDVLTGLAARLNRTSRALDAFFDQVIEEHLISCRRDDDEDDNKKDFVDILLHVQKSSMLDINLTRADLKATIQVSLSLSLSLSFHS</sequence>
<comment type="similarity">
    <text evidence="1">Belongs to the cytochrome P450 family.</text>
</comment>
<keyword evidence="3" id="KW-0408">Iron</keyword>
<dbReference type="Proteomes" id="UP000655225">
    <property type="component" value="Unassembled WGS sequence"/>
</dbReference>